<accession>G9WY64</accession>
<keyword evidence="1" id="KW-0472">Membrane</keyword>
<dbReference type="AlphaFoldDB" id="G9WY64"/>
<dbReference type="PANTHER" id="PTHR35867">
    <property type="entry name" value="PROTEIN RSEC"/>
    <property type="match status" value="1"/>
</dbReference>
<evidence type="ECO:0000313" key="3">
    <source>
        <dbReference type="EMBL" id="EHL17241.1"/>
    </source>
</evidence>
<keyword evidence="1" id="KW-0812">Transmembrane</keyword>
<evidence type="ECO:0000313" key="2">
    <source>
        <dbReference type="EMBL" id="EHL16568.1"/>
    </source>
</evidence>
<dbReference type="Proteomes" id="UP000017818">
    <property type="component" value="Unassembled WGS sequence"/>
</dbReference>
<dbReference type="PANTHER" id="PTHR35867:SF1">
    <property type="entry name" value="PROTEIN RSEC"/>
    <property type="match status" value="1"/>
</dbReference>
<dbReference type="HOGENOM" id="CLU_124911_2_1_9"/>
<dbReference type="RefSeq" id="WP_009525350.1">
    <property type="nucleotide sequence ID" value="NZ_JBQMYE010000025.1"/>
</dbReference>
<evidence type="ECO:0000256" key="1">
    <source>
        <dbReference type="SAM" id="Phobius"/>
    </source>
</evidence>
<proteinExistence type="predicted"/>
<reference evidence="2 4" key="1">
    <citation type="submission" date="2011-08" db="EMBL/GenBank/DDBJ databases">
        <title>The Genome Sequence of Eubacteriaceae bacterium ACC19a.</title>
        <authorList>
            <consortium name="The Broad Institute Genome Sequencing Platform"/>
            <person name="Earl A."/>
            <person name="Ward D."/>
            <person name="Feldgarden M."/>
            <person name="Gevers D."/>
            <person name="Sizova M."/>
            <person name="Hazen A."/>
            <person name="Epstein S."/>
            <person name="Young S.K."/>
            <person name="Zeng Q."/>
            <person name="Gargeya S."/>
            <person name="Fitzgerald M."/>
            <person name="Haas B."/>
            <person name="Abouelleil A."/>
            <person name="Alvarado L."/>
            <person name="Arachchi H.M."/>
            <person name="Berlin A."/>
            <person name="Brown A."/>
            <person name="Chapman S.B."/>
            <person name="Chen Z."/>
            <person name="Dunbar C."/>
            <person name="Freedman E."/>
            <person name="Gearin G."/>
            <person name="Gellesch M."/>
            <person name="Goldberg J."/>
            <person name="Griggs A."/>
            <person name="Gujja S."/>
            <person name="Heiman D."/>
            <person name="Howarth C."/>
            <person name="Larson L."/>
            <person name="Lui A."/>
            <person name="MacDonald P.J.P."/>
            <person name="Montmayeur A."/>
            <person name="Murphy C."/>
            <person name="Neiman D."/>
            <person name="Pearson M."/>
            <person name="Priest M."/>
            <person name="Roberts A."/>
            <person name="Saif S."/>
            <person name="Shea T."/>
            <person name="Shenoy N."/>
            <person name="Sisk P."/>
            <person name="Stolte C."/>
            <person name="Sykes S."/>
            <person name="Wortman J."/>
            <person name="Nusbaum C."/>
            <person name="Birren B."/>
        </authorList>
    </citation>
    <scope>NUCLEOTIDE SEQUENCE [LARGE SCALE GENOMIC DNA]</scope>
    <source>
        <strain evidence="2 4">ACC19a</strain>
    </source>
</reference>
<dbReference type="Proteomes" id="UP000006437">
    <property type="component" value="Unassembled WGS sequence"/>
</dbReference>
<feature type="transmembrane region" description="Helical" evidence="1">
    <location>
        <begin position="97"/>
        <end position="117"/>
    </location>
</feature>
<dbReference type="BioCyc" id="EBAC796937-HMP:GMGH-1117-MONOMER"/>
<keyword evidence="1" id="KW-1133">Transmembrane helix</keyword>
<organism evidence="2 4">
    <name type="scientific">Peptoanaerobacter stomatis</name>
    <dbReference type="NCBI Taxonomy" id="796937"/>
    <lineage>
        <taxon>Bacteria</taxon>
        <taxon>Bacillati</taxon>
        <taxon>Bacillota</taxon>
        <taxon>Clostridia</taxon>
        <taxon>Peptostreptococcales</taxon>
        <taxon>Filifactoraceae</taxon>
        <taxon>Peptoanaerobacter</taxon>
    </lineage>
</organism>
<evidence type="ECO:0000313" key="5">
    <source>
        <dbReference type="Proteomes" id="UP000017818"/>
    </source>
</evidence>
<dbReference type="EMBL" id="AFZE01000002">
    <property type="protein sequence ID" value="EHL16568.1"/>
    <property type="molecule type" value="Genomic_DNA"/>
</dbReference>
<evidence type="ECO:0000313" key="4">
    <source>
        <dbReference type="Proteomes" id="UP000006437"/>
    </source>
</evidence>
<dbReference type="PIRSF" id="PIRSF004923">
    <property type="entry name" value="RseC"/>
    <property type="match status" value="1"/>
</dbReference>
<dbReference type="EMBL" id="AFZF02000004">
    <property type="protein sequence ID" value="EHL17241.1"/>
    <property type="molecule type" value="Genomic_DNA"/>
</dbReference>
<dbReference type="InterPro" id="IPR026268">
    <property type="entry name" value="RseC"/>
</dbReference>
<evidence type="ECO:0008006" key="6">
    <source>
        <dbReference type="Google" id="ProtNLM"/>
    </source>
</evidence>
<accession>V9HV28</accession>
<gene>
    <name evidence="2" type="ORF">HMPREF9629_01115</name>
    <name evidence="3" type="ORF">HMPREF9630_00408</name>
</gene>
<protein>
    <recommendedName>
        <fullName evidence="6">Positive regulator of sigma(E), RseC/MucC</fullName>
    </recommendedName>
</protein>
<dbReference type="Pfam" id="PF04246">
    <property type="entry name" value="RseC_MucC"/>
    <property type="match status" value="1"/>
</dbReference>
<dbReference type="OrthoDB" id="307768at2"/>
<dbReference type="PATRIC" id="fig|796937.3.peg.307"/>
<dbReference type="InterPro" id="IPR007359">
    <property type="entry name" value="SigmaE_reg_RseC_MucC"/>
</dbReference>
<reference evidence="3 5" key="2">
    <citation type="submission" date="2012-05" db="EMBL/GenBank/DDBJ databases">
        <title>The Genome Sequence of Eubacteriaceae bacterium CM2.</title>
        <authorList>
            <consortium name="The Broad Institute Genome Sequencing Platform"/>
            <person name="Earl A."/>
            <person name="Ward D."/>
            <person name="Feldgarden M."/>
            <person name="Gevers D."/>
            <person name="Sizova M."/>
            <person name="Hazen A."/>
            <person name="Epstein S."/>
            <person name="Walker B."/>
            <person name="Young S.K."/>
            <person name="Zeng Q."/>
            <person name="Gargeya S."/>
            <person name="Fitzgerald M."/>
            <person name="Haas B."/>
            <person name="Abouelleil A."/>
            <person name="Alvarado L."/>
            <person name="Arachchi H.M."/>
            <person name="Berlin A."/>
            <person name="Chapman S.B."/>
            <person name="Goldberg J."/>
            <person name="Griggs A."/>
            <person name="Gujja S."/>
            <person name="Hansen M."/>
            <person name="Howarth C."/>
            <person name="Imamovic A."/>
            <person name="Larimer J."/>
            <person name="McCowen C."/>
            <person name="Montmayeur A."/>
            <person name="Murphy C."/>
            <person name="Neiman D."/>
            <person name="Pearson M."/>
            <person name="Priest M."/>
            <person name="Roberts A."/>
            <person name="Saif S."/>
            <person name="Shea T."/>
            <person name="Sisk P."/>
            <person name="Sykes S."/>
            <person name="Wortman J."/>
            <person name="Nusbaum C."/>
            <person name="Birren B."/>
        </authorList>
    </citation>
    <scope>NUCLEOTIDE SEQUENCE [LARGE SCALE GENOMIC DNA]</scope>
    <source>
        <strain evidence="3 5">CM2</strain>
    </source>
</reference>
<name>G9WY64_9FIRM</name>
<feature type="transmembrane region" description="Helical" evidence="1">
    <location>
        <begin position="66"/>
        <end position="91"/>
    </location>
</feature>
<comment type="caution">
    <text evidence="2">The sequence shown here is derived from an EMBL/GenBank/DDBJ whole genome shotgun (WGS) entry which is preliminary data.</text>
</comment>
<sequence length="144" mass="15979">MKELGEVIRIEGKNAIVRVNRSSACGTCTACSMGMENKKFIELTVSNTVNASEKDIVELDMETPNILLAAFIIYGIPLISMLFGVMLGYYVLFKENVLASVISAFVFLIISFVAIRLNEEKIKASSKFFPTISRKIPQEYTPIA</sequence>